<dbReference type="PATRIC" id="fig|517011.3.peg.3579"/>
<evidence type="ECO:0000313" key="3">
    <source>
        <dbReference type="Proteomes" id="UP000051386"/>
    </source>
</evidence>
<dbReference type="Proteomes" id="UP000051386">
    <property type="component" value="Unassembled WGS sequence"/>
</dbReference>
<sequence length="128" mass="14727">METPNTGPHSPKWQYRFDFFARHGAPKTKEYRQALKELPFAGKFKVNINLFALFFSWIYLFILGMWRKGLVVFGLYVALIVVSFFVPDLLVRALAAALGLSVAMSTNYSYYAERVQGKVSWNPFEGLF</sequence>
<feature type="transmembrane region" description="Helical" evidence="1">
    <location>
        <begin position="70"/>
        <end position="87"/>
    </location>
</feature>
<gene>
    <name evidence="2" type="ORF">ABB28_16635</name>
</gene>
<keyword evidence="1" id="KW-0472">Membrane</keyword>
<keyword evidence="3" id="KW-1185">Reference proteome</keyword>
<feature type="transmembrane region" description="Helical" evidence="1">
    <location>
        <begin position="46"/>
        <end position="63"/>
    </location>
</feature>
<dbReference type="RefSeq" id="WP_057687473.1">
    <property type="nucleotide sequence ID" value="NZ_LDJK01000096.1"/>
</dbReference>
<name>A0A0R0CS61_9GAMM</name>
<dbReference type="InterPro" id="IPR024399">
    <property type="entry name" value="DUF2628"/>
</dbReference>
<reference evidence="2 3" key="1">
    <citation type="submission" date="2015-05" db="EMBL/GenBank/DDBJ databases">
        <title>Genome sequencing and analysis of members of genus Stenotrophomonas.</title>
        <authorList>
            <person name="Patil P.P."/>
            <person name="Midha S."/>
            <person name="Patil P.B."/>
        </authorList>
    </citation>
    <scope>NUCLEOTIDE SEQUENCE [LARGE SCALE GENOMIC DNA]</scope>
    <source>
        <strain evidence="2 3">DSM 21508</strain>
    </source>
</reference>
<proteinExistence type="predicted"/>
<dbReference type="AlphaFoldDB" id="A0A0R0CS61"/>
<accession>A0A0R0CS61</accession>
<evidence type="ECO:0000313" key="2">
    <source>
        <dbReference type="EMBL" id="KRG67608.1"/>
    </source>
</evidence>
<comment type="caution">
    <text evidence="2">The sequence shown here is derived from an EMBL/GenBank/DDBJ whole genome shotgun (WGS) entry which is preliminary data.</text>
</comment>
<dbReference type="EMBL" id="LDJK01000096">
    <property type="protein sequence ID" value="KRG67608.1"/>
    <property type="molecule type" value="Genomic_DNA"/>
</dbReference>
<organism evidence="2 3">
    <name type="scientific">Stenotrophomonas chelatiphaga</name>
    <dbReference type="NCBI Taxonomy" id="517011"/>
    <lineage>
        <taxon>Bacteria</taxon>
        <taxon>Pseudomonadati</taxon>
        <taxon>Pseudomonadota</taxon>
        <taxon>Gammaproteobacteria</taxon>
        <taxon>Lysobacterales</taxon>
        <taxon>Lysobacteraceae</taxon>
        <taxon>Stenotrophomonas</taxon>
    </lineage>
</organism>
<dbReference type="Pfam" id="PF10947">
    <property type="entry name" value="DUF2628"/>
    <property type="match status" value="1"/>
</dbReference>
<keyword evidence="1" id="KW-1133">Transmembrane helix</keyword>
<feature type="transmembrane region" description="Helical" evidence="1">
    <location>
        <begin position="93"/>
        <end position="111"/>
    </location>
</feature>
<evidence type="ECO:0000256" key="1">
    <source>
        <dbReference type="SAM" id="Phobius"/>
    </source>
</evidence>
<keyword evidence="1" id="KW-0812">Transmembrane</keyword>
<protein>
    <submittedName>
        <fullName evidence="2">Membrane protein</fullName>
    </submittedName>
</protein>